<dbReference type="InParanoid" id="A0A0V1BCK5"/>
<organism evidence="2 3">
    <name type="scientific">Trichinella spiralis</name>
    <name type="common">Trichina worm</name>
    <dbReference type="NCBI Taxonomy" id="6334"/>
    <lineage>
        <taxon>Eukaryota</taxon>
        <taxon>Metazoa</taxon>
        <taxon>Ecdysozoa</taxon>
        <taxon>Nematoda</taxon>
        <taxon>Enoplea</taxon>
        <taxon>Dorylaimia</taxon>
        <taxon>Trichinellida</taxon>
        <taxon>Trichinellidae</taxon>
        <taxon>Trichinella</taxon>
    </lineage>
</organism>
<keyword evidence="3" id="KW-1185">Reference proteome</keyword>
<dbReference type="AlphaFoldDB" id="A0A0V1BCK5"/>
<proteinExistence type="predicted"/>
<gene>
    <name evidence="2" type="ORF">T01_15797</name>
</gene>
<evidence type="ECO:0000313" key="2">
    <source>
        <dbReference type="EMBL" id="KRY34811.1"/>
    </source>
</evidence>
<accession>A0A0V1BCK5</accession>
<evidence type="ECO:0000313" key="3">
    <source>
        <dbReference type="Proteomes" id="UP000054776"/>
    </source>
</evidence>
<comment type="caution">
    <text evidence="2">The sequence shown here is derived from an EMBL/GenBank/DDBJ whole genome shotgun (WGS) entry which is preliminary data.</text>
</comment>
<feature type="compositionally biased region" description="Basic and acidic residues" evidence="1">
    <location>
        <begin position="15"/>
        <end position="24"/>
    </location>
</feature>
<reference evidence="2 3" key="1">
    <citation type="submission" date="2015-01" db="EMBL/GenBank/DDBJ databases">
        <title>Evolution of Trichinella species and genotypes.</title>
        <authorList>
            <person name="Korhonen P.K."/>
            <person name="Edoardo P."/>
            <person name="Giuseppe L.R."/>
            <person name="Gasser R.B."/>
        </authorList>
    </citation>
    <scope>NUCLEOTIDE SEQUENCE [LARGE SCALE GENOMIC DNA]</scope>
    <source>
        <strain evidence="2">ISS3</strain>
    </source>
</reference>
<sequence length="191" mass="21845">MPVASIMQKAAGPMEDVHRTDKAPKAPTQSIEGFEHQKSVASISRDCTYVAWLHAWLHASWLQFYQNDTIMQRKQKKEAVQIAQCGSKMMEWKNDSNFKTKSISSQKVIKANDASLLNLEVSPYRTRCSEDKRRDLSEEAMFYGENSNYSCISLERCNIQHRAFYNVSTSIAANPRWDYRLELASVALGEP</sequence>
<evidence type="ECO:0000256" key="1">
    <source>
        <dbReference type="SAM" id="MobiDB-lite"/>
    </source>
</evidence>
<name>A0A0V1BCK5_TRISP</name>
<dbReference type="EMBL" id="JYDH01000061">
    <property type="protein sequence ID" value="KRY34811.1"/>
    <property type="molecule type" value="Genomic_DNA"/>
</dbReference>
<feature type="region of interest" description="Disordered" evidence="1">
    <location>
        <begin position="1"/>
        <end position="29"/>
    </location>
</feature>
<dbReference type="Proteomes" id="UP000054776">
    <property type="component" value="Unassembled WGS sequence"/>
</dbReference>
<protein>
    <submittedName>
        <fullName evidence="2">Uncharacterized protein</fullName>
    </submittedName>
</protein>